<dbReference type="InterPro" id="IPR014743">
    <property type="entry name" value="Cl-channel_core"/>
</dbReference>
<evidence type="ECO:0000313" key="6">
    <source>
        <dbReference type="EMBL" id="NQS78186.1"/>
    </source>
</evidence>
<comment type="subcellular location">
    <subcellularLocation>
        <location evidence="1">Membrane</location>
        <topology evidence="1">Multi-pass membrane protein</topology>
    </subcellularLocation>
</comment>
<dbReference type="SUPFAM" id="SSF81340">
    <property type="entry name" value="Clc chloride channel"/>
    <property type="match status" value="1"/>
</dbReference>
<accession>A0A8T7H5B5</accession>
<evidence type="ECO:0000256" key="4">
    <source>
        <dbReference type="ARBA" id="ARBA00023136"/>
    </source>
</evidence>
<dbReference type="AlphaFoldDB" id="A0A8T7H5B5"/>
<protein>
    <submittedName>
        <fullName evidence="6">Chloride channel protein</fullName>
    </submittedName>
</protein>
<dbReference type="GO" id="GO:0016020">
    <property type="term" value="C:membrane"/>
    <property type="evidence" value="ECO:0007669"/>
    <property type="project" value="UniProtKB-SubCell"/>
</dbReference>
<evidence type="ECO:0000256" key="3">
    <source>
        <dbReference type="ARBA" id="ARBA00022989"/>
    </source>
</evidence>
<feature type="transmembrane region" description="Helical" evidence="5">
    <location>
        <begin position="222"/>
        <end position="245"/>
    </location>
</feature>
<reference evidence="6" key="1">
    <citation type="submission" date="2020-05" db="EMBL/GenBank/DDBJ databases">
        <title>The first insight into the ecology of ammonia-tolerant syntrophic propionate oxidizing bacteria.</title>
        <authorList>
            <person name="Singh A."/>
            <person name="Schnurer A."/>
            <person name="Westerholm M."/>
        </authorList>
    </citation>
    <scope>NUCLEOTIDE SEQUENCE</scope>
    <source>
        <strain evidence="6">MAG54</strain>
    </source>
</reference>
<feature type="transmembrane region" description="Helical" evidence="5">
    <location>
        <begin position="17"/>
        <end position="42"/>
    </location>
</feature>
<evidence type="ECO:0000256" key="2">
    <source>
        <dbReference type="ARBA" id="ARBA00022692"/>
    </source>
</evidence>
<name>A0A8T7H5B5_9EURY</name>
<dbReference type="EMBL" id="JABMJE010000062">
    <property type="protein sequence ID" value="NQS78186.1"/>
    <property type="molecule type" value="Genomic_DNA"/>
</dbReference>
<feature type="transmembrane region" description="Helical" evidence="5">
    <location>
        <begin position="389"/>
        <end position="407"/>
    </location>
</feature>
<keyword evidence="3 5" id="KW-1133">Transmembrane helix</keyword>
<comment type="caution">
    <text evidence="6">The sequence shown here is derived from an EMBL/GenBank/DDBJ whole genome shotgun (WGS) entry which is preliminary data.</text>
</comment>
<evidence type="ECO:0000256" key="1">
    <source>
        <dbReference type="ARBA" id="ARBA00004141"/>
    </source>
</evidence>
<keyword evidence="2 5" id="KW-0812">Transmembrane</keyword>
<dbReference type="PANTHER" id="PTHR43427:SF12">
    <property type="entry name" value="CHLORIDE TRANSPORTER"/>
    <property type="match status" value="1"/>
</dbReference>
<organism evidence="6 7">
    <name type="scientific">Methanoculleus bourgensis</name>
    <dbReference type="NCBI Taxonomy" id="83986"/>
    <lineage>
        <taxon>Archaea</taxon>
        <taxon>Methanobacteriati</taxon>
        <taxon>Methanobacteriota</taxon>
        <taxon>Stenosarchaea group</taxon>
        <taxon>Methanomicrobia</taxon>
        <taxon>Methanomicrobiales</taxon>
        <taxon>Methanomicrobiaceae</taxon>
        <taxon>Methanoculleus</taxon>
    </lineage>
</organism>
<feature type="transmembrane region" description="Helical" evidence="5">
    <location>
        <begin position="301"/>
        <end position="321"/>
    </location>
</feature>
<proteinExistence type="predicted"/>
<feature type="transmembrane region" description="Helical" evidence="5">
    <location>
        <begin position="54"/>
        <end position="74"/>
    </location>
</feature>
<feature type="transmembrane region" description="Helical" evidence="5">
    <location>
        <begin position="191"/>
        <end position="210"/>
    </location>
</feature>
<dbReference type="CDD" id="cd00400">
    <property type="entry name" value="Voltage_gated_ClC"/>
    <property type="match status" value="1"/>
</dbReference>
<sequence length="413" mass="43549">METLAGGTGDEPKLRQIVFIALIAIIFTVAYLEIYGLLNHLIWFEEGVLKPPRWAIPVGVLAFSLLVGLCRKYLHAPTVIHGGFTESLKGGGEKPDYRTFPGALLSSLFSLLSGASVGPEGTITVLIGYISSYTRDKLKIRSTTAALGFDVAALASAFNGIIGNILFTGIFATEFQVGGSRNALKFLTWNLLAGTIGYLAYLLLGLPSFARSIPFEPISELNLAYIIYAVVLGILGALLAVFMGLSMQAAGWVMERAFGDAVITQTLAAGAIIACIGYFIPELLFSGEGQIHGILADPARFGVGMLLFMAILKVLLLALSFKSGYLGGPIFPVIFSSTLVGLALHLLFPGIPVSIFVLCIEVAAIALALGAPLTAILLVVVVGTADQNMIVLLVISAVTAMLLGAAAKERRGI</sequence>
<feature type="transmembrane region" description="Helical" evidence="5">
    <location>
        <begin position="355"/>
        <end position="383"/>
    </location>
</feature>
<gene>
    <name evidence="6" type="ORF">HQQ74_05685</name>
</gene>
<feature type="transmembrane region" description="Helical" evidence="5">
    <location>
        <begin position="327"/>
        <end position="348"/>
    </location>
</feature>
<dbReference type="InterPro" id="IPR001807">
    <property type="entry name" value="ClC"/>
</dbReference>
<dbReference type="GO" id="GO:0015108">
    <property type="term" value="F:chloride transmembrane transporter activity"/>
    <property type="evidence" value="ECO:0007669"/>
    <property type="project" value="InterPro"/>
</dbReference>
<dbReference type="PANTHER" id="PTHR43427">
    <property type="entry name" value="CHLORIDE CHANNEL PROTEIN CLC-E"/>
    <property type="match status" value="1"/>
</dbReference>
<dbReference type="Gene3D" id="1.10.3080.10">
    <property type="entry name" value="Clc chloride channel"/>
    <property type="match status" value="1"/>
</dbReference>
<dbReference type="Pfam" id="PF00654">
    <property type="entry name" value="Voltage_CLC"/>
    <property type="match status" value="1"/>
</dbReference>
<evidence type="ECO:0000256" key="5">
    <source>
        <dbReference type="SAM" id="Phobius"/>
    </source>
</evidence>
<keyword evidence="4 5" id="KW-0472">Membrane</keyword>
<dbReference type="InterPro" id="IPR050368">
    <property type="entry name" value="ClC-type_chloride_channel"/>
</dbReference>
<feature type="transmembrane region" description="Helical" evidence="5">
    <location>
        <begin position="257"/>
        <end position="280"/>
    </location>
</feature>
<evidence type="ECO:0000313" key="7">
    <source>
        <dbReference type="Proteomes" id="UP000737555"/>
    </source>
</evidence>
<feature type="transmembrane region" description="Helical" evidence="5">
    <location>
        <begin position="108"/>
        <end position="130"/>
    </location>
</feature>
<dbReference type="Proteomes" id="UP000737555">
    <property type="component" value="Unassembled WGS sequence"/>
</dbReference>
<feature type="transmembrane region" description="Helical" evidence="5">
    <location>
        <begin position="151"/>
        <end position="171"/>
    </location>
</feature>